<evidence type="ECO:0000313" key="2">
    <source>
        <dbReference type="Proteomes" id="UP001276854"/>
    </source>
</evidence>
<sequence>MRKFKKESQTIAVAGCLGRIGTTTQAMQIIKYLSLMGYRSCYIEMNRHGYIDGVKELYNNIKEDRKTKRVTFDGIDMFKQENIAEVSKLEYEYLVKDYGSIADPVFEKISFLEQNFRIFCAGIKPGEINSVYNVLLNQTYAATGYIFNFVPNGDREAIKEMMEEKGDLTFFADYVPDAYSYSATANQIYRTFLKL</sequence>
<dbReference type="Proteomes" id="UP001276854">
    <property type="component" value="Unassembled WGS sequence"/>
</dbReference>
<name>A0ABU4GME4_9CLOT</name>
<accession>A0ABU4GME4</accession>
<organism evidence="1 2">
    <name type="scientific">Clostridium boliviensis</name>
    <dbReference type="NCBI Taxonomy" id="318465"/>
    <lineage>
        <taxon>Bacteria</taxon>
        <taxon>Bacillati</taxon>
        <taxon>Bacillota</taxon>
        <taxon>Clostridia</taxon>
        <taxon>Eubacteriales</taxon>
        <taxon>Clostridiaceae</taxon>
        <taxon>Clostridium</taxon>
    </lineage>
</organism>
<reference evidence="1 2" key="1">
    <citation type="submission" date="2023-10" db="EMBL/GenBank/DDBJ databases">
        <title>A novel Glycoside Hydrolase 43-Like Enzyme from Clostrdium boliviensis is an Endo-xylanase, and a Candidate for Xylooligosaccharides Production from Different Xylan Substrates.</title>
        <authorList>
            <person name="Alvarez M.T."/>
            <person name="Rocabado-Villegas L.R."/>
            <person name="Salas-Veizaga D.M."/>
            <person name="Linares-Pasten J.A."/>
            <person name="Gudmundsdottir E.E."/>
            <person name="Hreggvidsson G.O."/>
            <person name="Adlercreutz P."/>
            <person name="Nordberg Karlsson E."/>
        </authorList>
    </citation>
    <scope>NUCLEOTIDE SEQUENCE [LARGE SCALE GENOMIC DNA]</scope>
    <source>
        <strain evidence="1 2">E-1</strain>
    </source>
</reference>
<comment type="caution">
    <text evidence="1">The sequence shown here is derived from an EMBL/GenBank/DDBJ whole genome shotgun (WGS) entry which is preliminary data.</text>
</comment>
<protein>
    <submittedName>
        <fullName evidence="1">Uncharacterized protein</fullName>
    </submittedName>
</protein>
<keyword evidence="2" id="KW-1185">Reference proteome</keyword>
<dbReference type="EMBL" id="JAWONS010000221">
    <property type="protein sequence ID" value="MDW2798785.1"/>
    <property type="molecule type" value="Genomic_DNA"/>
</dbReference>
<dbReference type="RefSeq" id="WP_318064992.1">
    <property type="nucleotide sequence ID" value="NZ_JAWONS010000221.1"/>
</dbReference>
<evidence type="ECO:0000313" key="1">
    <source>
        <dbReference type="EMBL" id="MDW2798785.1"/>
    </source>
</evidence>
<gene>
    <name evidence="1" type="ORF">RZO55_14495</name>
</gene>
<proteinExistence type="predicted"/>